<sequence length="248" mass="27466">MHPILIKLGPITIYTYGFFIAAAILLGLAITSIEAKKKGLNNQLVSELGFYLVLGALIGARIFFVIISWDYFLKHPLEIFMFWKGGLVFLGGAIGAALASIVFFKKFKQPFWPWVDSMAPGVAIGQAIGRIGCLCAGCCYGKPTSLPWAITFTNPDSLAPLFVPLHPTQIYHSLAGLTTFLILIFVKKKLKSGQLFGLLLILYAVFRFNIEFFRGDYRGTIGFLSATQVVAIVVFCLGIIIFWKRRAK</sequence>
<feature type="transmembrane region" description="Helical" evidence="7">
    <location>
        <begin position="193"/>
        <end position="210"/>
    </location>
</feature>
<proteinExistence type="inferred from homology"/>
<dbReference type="EMBL" id="FNIN01000006">
    <property type="protein sequence ID" value="SDN74923.1"/>
    <property type="molecule type" value="Genomic_DNA"/>
</dbReference>
<comment type="catalytic activity">
    <reaction evidence="7">
        <text>L-cysteinyl-[prolipoprotein] + a 1,2-diacyl-sn-glycero-3-phospho-(1'-sn-glycerol) = an S-1,2-diacyl-sn-glyceryl-L-cysteinyl-[prolipoprotein] + sn-glycerol 1-phosphate + H(+)</text>
        <dbReference type="Rhea" id="RHEA:56712"/>
        <dbReference type="Rhea" id="RHEA-COMP:14679"/>
        <dbReference type="Rhea" id="RHEA-COMP:14680"/>
        <dbReference type="ChEBI" id="CHEBI:15378"/>
        <dbReference type="ChEBI" id="CHEBI:29950"/>
        <dbReference type="ChEBI" id="CHEBI:57685"/>
        <dbReference type="ChEBI" id="CHEBI:64716"/>
        <dbReference type="ChEBI" id="CHEBI:140658"/>
        <dbReference type="EC" id="2.5.1.145"/>
    </reaction>
</comment>
<dbReference type="OrthoDB" id="871140at2"/>
<dbReference type="AlphaFoldDB" id="A0A1H0DY19"/>
<keyword evidence="9" id="KW-1185">Reference proteome</keyword>
<evidence type="ECO:0000256" key="1">
    <source>
        <dbReference type="ARBA" id="ARBA00007150"/>
    </source>
</evidence>
<dbReference type="PANTHER" id="PTHR30589:SF0">
    <property type="entry name" value="PHOSPHATIDYLGLYCEROL--PROLIPOPROTEIN DIACYLGLYCERYL TRANSFERASE"/>
    <property type="match status" value="1"/>
</dbReference>
<evidence type="ECO:0000256" key="5">
    <source>
        <dbReference type="ARBA" id="ARBA00022989"/>
    </source>
</evidence>
<dbReference type="InterPro" id="IPR001640">
    <property type="entry name" value="Lgt"/>
</dbReference>
<keyword evidence="6 7" id="KW-0472">Membrane</keyword>
<feature type="transmembrane region" description="Helical" evidence="7">
    <location>
        <begin position="222"/>
        <end position="243"/>
    </location>
</feature>
<dbReference type="NCBIfam" id="TIGR00544">
    <property type="entry name" value="lgt"/>
    <property type="match status" value="1"/>
</dbReference>
<dbReference type="HAMAP" id="MF_01147">
    <property type="entry name" value="Lgt"/>
    <property type="match status" value="1"/>
</dbReference>
<dbReference type="EC" id="2.5.1.145" evidence="7"/>
<evidence type="ECO:0000256" key="7">
    <source>
        <dbReference type="HAMAP-Rule" id="MF_01147"/>
    </source>
</evidence>
<evidence type="ECO:0000256" key="4">
    <source>
        <dbReference type="ARBA" id="ARBA00022692"/>
    </source>
</evidence>
<gene>
    <name evidence="7" type="primary">lgt</name>
    <name evidence="8" type="ORF">SAMN04488516_10647</name>
</gene>
<evidence type="ECO:0000313" key="9">
    <source>
        <dbReference type="Proteomes" id="UP000199602"/>
    </source>
</evidence>
<keyword evidence="3 7" id="KW-0808">Transferase</keyword>
<feature type="transmembrane region" description="Helical" evidence="7">
    <location>
        <begin position="85"/>
        <end position="104"/>
    </location>
</feature>
<dbReference type="UniPathway" id="UPA00664"/>
<dbReference type="GO" id="GO:0005886">
    <property type="term" value="C:plasma membrane"/>
    <property type="evidence" value="ECO:0007669"/>
    <property type="project" value="UniProtKB-SubCell"/>
</dbReference>
<dbReference type="GO" id="GO:0008961">
    <property type="term" value="F:phosphatidylglycerol-prolipoprotein diacylglyceryl transferase activity"/>
    <property type="evidence" value="ECO:0007669"/>
    <property type="project" value="UniProtKB-UniRule"/>
</dbReference>
<feature type="transmembrane region" description="Helical" evidence="7">
    <location>
        <begin position="170"/>
        <end position="186"/>
    </location>
</feature>
<keyword evidence="5 7" id="KW-1133">Transmembrane helix</keyword>
<protein>
    <recommendedName>
        <fullName evidence="7">Phosphatidylglycerol--prolipoprotein diacylglyceryl transferase</fullName>
        <ecNumber evidence="7">2.5.1.145</ecNumber>
    </recommendedName>
</protein>
<keyword evidence="2 7" id="KW-1003">Cell membrane</keyword>
<dbReference type="Proteomes" id="UP000199602">
    <property type="component" value="Unassembled WGS sequence"/>
</dbReference>
<dbReference type="RefSeq" id="WP_092065303.1">
    <property type="nucleotide sequence ID" value="NZ_FNIN01000006.1"/>
</dbReference>
<evidence type="ECO:0000256" key="2">
    <source>
        <dbReference type="ARBA" id="ARBA00022475"/>
    </source>
</evidence>
<comment type="function">
    <text evidence="7">Catalyzes the transfer of the diacylglyceryl group from phosphatidylglycerol to the sulfhydryl group of the N-terminal cysteine of a prolipoprotein, the first step in the formation of mature lipoproteins.</text>
</comment>
<dbReference type="GO" id="GO:0042158">
    <property type="term" value="P:lipoprotein biosynthetic process"/>
    <property type="evidence" value="ECO:0007669"/>
    <property type="project" value="UniProtKB-UniRule"/>
</dbReference>
<feature type="transmembrane region" description="Helical" evidence="7">
    <location>
        <begin position="12"/>
        <end position="30"/>
    </location>
</feature>
<comment type="similarity">
    <text evidence="1 7">Belongs to the Lgt family.</text>
</comment>
<dbReference type="STRING" id="206665.SAMN04488516_10647"/>
<comment type="pathway">
    <text evidence="7">Protein modification; lipoprotein biosynthesis (diacylglyceryl transfer).</text>
</comment>
<dbReference type="PANTHER" id="PTHR30589">
    <property type="entry name" value="PROLIPOPROTEIN DIACYLGLYCERYL TRANSFERASE"/>
    <property type="match status" value="1"/>
</dbReference>
<reference evidence="8 9" key="1">
    <citation type="submission" date="2016-10" db="EMBL/GenBank/DDBJ databases">
        <authorList>
            <person name="de Groot N.N."/>
        </authorList>
    </citation>
    <scope>NUCLEOTIDE SEQUENCE [LARGE SCALE GENOMIC DNA]</scope>
    <source>
        <strain evidence="8 9">DSM 15269</strain>
    </source>
</reference>
<feature type="binding site" evidence="7">
    <location>
        <position position="130"/>
    </location>
    <ligand>
        <name>a 1,2-diacyl-sn-glycero-3-phospho-(1'-sn-glycerol)</name>
        <dbReference type="ChEBI" id="CHEBI:64716"/>
    </ligand>
</feature>
<name>A0A1H0DY19_9BACT</name>
<feature type="transmembrane region" description="Helical" evidence="7">
    <location>
        <begin position="50"/>
        <end position="73"/>
    </location>
</feature>
<dbReference type="Pfam" id="PF01790">
    <property type="entry name" value="LGT"/>
    <property type="match status" value="1"/>
</dbReference>
<keyword evidence="4 7" id="KW-0812">Transmembrane</keyword>
<organism evidence="8 9">
    <name type="scientific">Desulfonauticus submarinus</name>
    <dbReference type="NCBI Taxonomy" id="206665"/>
    <lineage>
        <taxon>Bacteria</taxon>
        <taxon>Pseudomonadati</taxon>
        <taxon>Thermodesulfobacteriota</taxon>
        <taxon>Desulfovibrionia</taxon>
        <taxon>Desulfovibrionales</taxon>
        <taxon>Desulfonauticaceae</taxon>
        <taxon>Desulfonauticus</taxon>
    </lineage>
</organism>
<evidence type="ECO:0000256" key="3">
    <source>
        <dbReference type="ARBA" id="ARBA00022679"/>
    </source>
</evidence>
<evidence type="ECO:0000256" key="6">
    <source>
        <dbReference type="ARBA" id="ARBA00023136"/>
    </source>
</evidence>
<comment type="subcellular location">
    <subcellularLocation>
        <location evidence="7">Cell membrane</location>
        <topology evidence="7">Multi-pass membrane protein</topology>
    </subcellularLocation>
</comment>
<accession>A0A1H0DY19</accession>
<evidence type="ECO:0000313" key="8">
    <source>
        <dbReference type="EMBL" id="SDN74923.1"/>
    </source>
</evidence>
<keyword evidence="8" id="KW-0449">Lipoprotein</keyword>